<protein>
    <submittedName>
        <fullName evidence="3">Beta-L-arabinofuranosidase (Glycosyl hydrolase family 127)</fullName>
    </submittedName>
</protein>
<evidence type="ECO:0000313" key="4">
    <source>
        <dbReference type="Proteomes" id="UP000295620"/>
    </source>
</evidence>
<dbReference type="Pfam" id="PF20736">
    <property type="entry name" value="Glyco_hydro127M"/>
    <property type="match status" value="1"/>
</dbReference>
<name>A0A4R6ST58_9SPHI</name>
<dbReference type="InterPro" id="IPR049046">
    <property type="entry name" value="Beta-AFase-like_GH127_middle"/>
</dbReference>
<keyword evidence="4" id="KW-1185">Reference proteome</keyword>
<dbReference type="Gene3D" id="1.50.10.20">
    <property type="match status" value="1"/>
</dbReference>
<keyword evidence="3" id="KW-0378">Hydrolase</keyword>
<dbReference type="PANTHER" id="PTHR43465:SF1">
    <property type="entry name" value="NON-REDUCING END BETA-L-ARABINOFURANOSIDASE"/>
    <property type="match status" value="1"/>
</dbReference>
<dbReference type="SUPFAM" id="SSF48208">
    <property type="entry name" value="Six-hairpin glycosidases"/>
    <property type="match status" value="1"/>
</dbReference>
<gene>
    <name evidence="3" type="ORF">ATK78_2595</name>
</gene>
<proteinExistence type="predicted"/>
<sequence>MLCLSLGCLSAGAQNNFAVFQETPVNSLTPKGWMRNMLERQRDGLTGHIAVAGDPFDKEGWGYAENKKMNDWAQYEQTGYWADGALRCGYLIGDKALQEKVREWIRFQINNPDSTGFIGPKDISFLWPEVVFFRAVMAEYEATGDKKIINALKRNYHSPKYVSLSGAPGQDDFFKDRLILHIEMLCWIYQQTGESFFIQKSEDAYKAFNASGGQYSIQAMNADDVPRSHSVSYSENLKIPIILYISTGKKEYLDAALKGVHKLYKYHGLVDGLTSGNELHDGNFSNEVHETCTVSDMQWALGYLLQATGDAQWGDLIEKICFNAGMGSVTKDFKSYQYYSGPNQVIADGLSSHWNDHEPWYMTSRDRSAFKINHRPSCCGGNVNRMLPVFCSRMWMKSGDTGIVAALYSASVYNTKLKGVKGEVTIKEETNYPFDQNVRFRIALDKKANFTLSFRIPSWCDSAKVLINGKPSDLKCDAGTFAKLDRLFNNGDVIDLLLPMTVKPVYLPENGIAFERGPLVYSLSIDAKTEIKGSKTNENVVFNSTFKTPVSAWNLAPLGKSNVEVVQTSDFSDPWNPDTTPVKLTLDAVAIKNWSLYRETYTPQLPSVIDLGKEQKMTLVPMGTTELRLTVFPDLLKRYDQNAIK</sequence>
<evidence type="ECO:0000259" key="2">
    <source>
        <dbReference type="Pfam" id="PF20736"/>
    </source>
</evidence>
<dbReference type="InterPro" id="IPR012878">
    <property type="entry name" value="Beta-AFase-like_GH127_cat"/>
</dbReference>
<dbReference type="GO" id="GO:0005975">
    <property type="term" value="P:carbohydrate metabolic process"/>
    <property type="evidence" value="ECO:0007669"/>
    <property type="project" value="InterPro"/>
</dbReference>
<organism evidence="3 4">
    <name type="scientific">Pedobacter metabolipauper</name>
    <dbReference type="NCBI Taxonomy" id="425513"/>
    <lineage>
        <taxon>Bacteria</taxon>
        <taxon>Pseudomonadati</taxon>
        <taxon>Bacteroidota</taxon>
        <taxon>Sphingobacteriia</taxon>
        <taxon>Sphingobacteriales</taxon>
        <taxon>Sphingobacteriaceae</taxon>
        <taxon>Pedobacter</taxon>
    </lineage>
</organism>
<dbReference type="InterPro" id="IPR049174">
    <property type="entry name" value="Beta-AFase-like"/>
</dbReference>
<feature type="domain" description="Non-reducing end beta-L-arabinofuranosidase-like GH127 catalytic" evidence="1">
    <location>
        <begin position="80"/>
        <end position="388"/>
    </location>
</feature>
<dbReference type="InterPro" id="IPR008928">
    <property type="entry name" value="6-hairpin_glycosidase_sf"/>
</dbReference>
<comment type="caution">
    <text evidence="3">The sequence shown here is derived from an EMBL/GenBank/DDBJ whole genome shotgun (WGS) entry which is preliminary data.</text>
</comment>
<dbReference type="PANTHER" id="PTHR43465">
    <property type="entry name" value="DUF1680 DOMAIN PROTEIN (AFU_ORTHOLOGUE AFUA_1G08910)"/>
    <property type="match status" value="1"/>
</dbReference>
<feature type="domain" description="Non-reducing end beta-L-arabinofuranosidase-like GH127 middle" evidence="2">
    <location>
        <begin position="403"/>
        <end position="500"/>
    </location>
</feature>
<reference evidence="3 4" key="1">
    <citation type="submission" date="2019-03" db="EMBL/GenBank/DDBJ databases">
        <title>Genomic Encyclopedia of Archaeal and Bacterial Type Strains, Phase II (KMG-II): from individual species to whole genera.</title>
        <authorList>
            <person name="Goeker M."/>
        </authorList>
    </citation>
    <scope>NUCLEOTIDE SEQUENCE [LARGE SCALE GENOMIC DNA]</scope>
    <source>
        <strain evidence="3 4">DSM 19035</strain>
    </source>
</reference>
<dbReference type="EMBL" id="SNYC01000005">
    <property type="protein sequence ID" value="TDQ08093.1"/>
    <property type="molecule type" value="Genomic_DNA"/>
</dbReference>
<dbReference type="GO" id="GO:0016787">
    <property type="term" value="F:hydrolase activity"/>
    <property type="evidence" value="ECO:0007669"/>
    <property type="project" value="UniProtKB-KW"/>
</dbReference>
<accession>A0A4R6ST58</accession>
<evidence type="ECO:0000313" key="3">
    <source>
        <dbReference type="EMBL" id="TDQ08093.1"/>
    </source>
</evidence>
<dbReference type="Pfam" id="PF07944">
    <property type="entry name" value="Beta-AFase-like_GH127_cat"/>
    <property type="match status" value="1"/>
</dbReference>
<evidence type="ECO:0000259" key="1">
    <source>
        <dbReference type="Pfam" id="PF07944"/>
    </source>
</evidence>
<dbReference type="AlphaFoldDB" id="A0A4R6ST58"/>
<dbReference type="Proteomes" id="UP000295620">
    <property type="component" value="Unassembled WGS sequence"/>
</dbReference>